<dbReference type="InterPro" id="IPR014710">
    <property type="entry name" value="RmlC-like_jellyroll"/>
</dbReference>
<feature type="region of interest" description="Disordered" evidence="1">
    <location>
        <begin position="69"/>
        <end position="139"/>
    </location>
</feature>
<dbReference type="Gene3D" id="2.60.120.10">
    <property type="entry name" value="Jelly Rolls"/>
    <property type="match status" value="1"/>
</dbReference>
<dbReference type="InterPro" id="IPR013096">
    <property type="entry name" value="Cupin_2"/>
</dbReference>
<evidence type="ECO:0000313" key="4">
    <source>
        <dbReference type="Proteomes" id="UP000314616"/>
    </source>
</evidence>
<dbReference type="OrthoDB" id="122936at2"/>
<dbReference type="Pfam" id="PF07883">
    <property type="entry name" value="Cupin_2"/>
    <property type="match status" value="1"/>
</dbReference>
<organism evidence="3 4">
    <name type="scientific">Georgenia yuyongxinii</name>
    <dbReference type="NCBI Taxonomy" id="2589797"/>
    <lineage>
        <taxon>Bacteria</taxon>
        <taxon>Bacillati</taxon>
        <taxon>Actinomycetota</taxon>
        <taxon>Actinomycetes</taxon>
        <taxon>Micrococcales</taxon>
        <taxon>Bogoriellaceae</taxon>
        <taxon>Georgenia</taxon>
    </lineage>
</organism>
<dbReference type="Proteomes" id="UP000314616">
    <property type="component" value="Chromosome"/>
</dbReference>
<dbReference type="InterPro" id="IPR011051">
    <property type="entry name" value="RmlC_Cupin_sf"/>
</dbReference>
<reference evidence="3 4" key="1">
    <citation type="submission" date="2019-05" db="EMBL/GenBank/DDBJ databases">
        <title>Georgenia *** sp. nov., and Georgenia *** sp. nov., isolated from the intestinal contents of plateau pika (Ochotona curzoniae) in the Qinghai-Tibet plateau of China.</title>
        <authorList>
            <person name="Tian Z."/>
        </authorList>
    </citation>
    <scope>NUCLEOTIDE SEQUENCE [LARGE SCALE GENOMIC DNA]</scope>
    <source>
        <strain evidence="3 4">Z443</strain>
    </source>
</reference>
<sequence length="139" mass="15336">MHEHPCSETFVIHRGRARFTVGERELVGTAGEVLVVPAYTPHKSSVLEGGVFESTNIHASDTVVTTWLEGPQAPTRSPCDARRRSFGWRSPATDEQPADRRRAPRRRRGALRELVERVSASASPGARRSACARPPCRVP</sequence>
<feature type="compositionally biased region" description="Low complexity" evidence="1">
    <location>
        <begin position="117"/>
        <end position="139"/>
    </location>
</feature>
<proteinExistence type="predicted"/>
<accession>A0A5B8CAP9</accession>
<evidence type="ECO:0000259" key="2">
    <source>
        <dbReference type="Pfam" id="PF07883"/>
    </source>
</evidence>
<dbReference type="EMBL" id="CP040915">
    <property type="protein sequence ID" value="QDC26701.1"/>
    <property type="molecule type" value="Genomic_DNA"/>
</dbReference>
<gene>
    <name evidence="3" type="ORF">FE374_11920</name>
</gene>
<dbReference type="RefSeq" id="WP_139931567.1">
    <property type="nucleotide sequence ID" value="NZ_CP040915.1"/>
</dbReference>
<dbReference type="KEGG" id="gyu:FE374_11920"/>
<feature type="domain" description="Cupin type-2" evidence="2">
    <location>
        <begin position="2"/>
        <end position="43"/>
    </location>
</feature>
<evidence type="ECO:0000256" key="1">
    <source>
        <dbReference type="SAM" id="MobiDB-lite"/>
    </source>
</evidence>
<name>A0A5B8CAP9_9MICO</name>
<protein>
    <submittedName>
        <fullName evidence="3">Cupin domain-containing protein</fullName>
    </submittedName>
</protein>
<dbReference type="AlphaFoldDB" id="A0A5B8CAP9"/>
<dbReference type="SUPFAM" id="SSF51182">
    <property type="entry name" value="RmlC-like cupins"/>
    <property type="match status" value="1"/>
</dbReference>
<evidence type="ECO:0000313" key="3">
    <source>
        <dbReference type="EMBL" id="QDC26701.1"/>
    </source>
</evidence>